<dbReference type="InterPro" id="IPR011055">
    <property type="entry name" value="Dup_hybrid_motif"/>
</dbReference>
<keyword evidence="1" id="KW-0175">Coiled coil</keyword>
<proteinExistence type="predicted"/>
<dbReference type="SUPFAM" id="SSF51261">
    <property type="entry name" value="Duplicated hybrid motif"/>
    <property type="match status" value="1"/>
</dbReference>
<dbReference type="EMBL" id="CP119326">
    <property type="protein sequence ID" value="WEK40576.1"/>
    <property type="molecule type" value="Genomic_DNA"/>
</dbReference>
<evidence type="ECO:0000313" key="6">
    <source>
        <dbReference type="Proteomes" id="UP001213664"/>
    </source>
</evidence>
<organism evidence="5 6">
    <name type="scientific">Candidatus Brevundimonas colombiensis</name>
    <dbReference type="NCBI Taxonomy" id="3121376"/>
    <lineage>
        <taxon>Bacteria</taxon>
        <taxon>Pseudomonadati</taxon>
        <taxon>Pseudomonadota</taxon>
        <taxon>Alphaproteobacteria</taxon>
        <taxon>Caulobacterales</taxon>
        <taxon>Caulobacteraceae</taxon>
        <taxon>Brevundimonas</taxon>
    </lineage>
</organism>
<dbReference type="GO" id="GO:0004222">
    <property type="term" value="F:metalloendopeptidase activity"/>
    <property type="evidence" value="ECO:0007669"/>
    <property type="project" value="TreeGrafter"/>
</dbReference>
<accession>A0AAJ5X0P1</accession>
<dbReference type="InterPro" id="IPR050570">
    <property type="entry name" value="Cell_wall_metabolism_enzyme"/>
</dbReference>
<keyword evidence="3" id="KW-0732">Signal</keyword>
<protein>
    <submittedName>
        <fullName evidence="5">Peptidoglycan DD-metalloendopeptidase family protein</fullName>
    </submittedName>
</protein>
<sequence>MRRALPLSLALLTGFVCAAPAMSRQAPENELSRIQAEYRDEAVRARRLRADADAAKAELAQLERRLATLRADARNDDRQIDDQRARLRQLSEREAELVSSLARERGAQSRLLSALQMMSRRPPPPLLVPADKAIDTVRASILLKAMTPDLETRAQALAARQAEIMRIRRLAVLSSERLLTTESAQGDRRAEIEGLTSRKTALTAVLNAEARAAERAADVLERRIRELGGAVPQAEAVETPTARLPANRARLSPPVGGAPTQTWGQGTSGWRWRADRAAVKAPADAKVAYAGPLAGWGQVVVLDLGPGWRAVIAGLESVDVHGDARVADGQTLGRSGPDGDVYFELRRDERPIDPGPWLR</sequence>
<dbReference type="InterPro" id="IPR016047">
    <property type="entry name" value="M23ase_b-sheet_dom"/>
</dbReference>
<dbReference type="Pfam" id="PF01551">
    <property type="entry name" value="Peptidase_M23"/>
    <property type="match status" value="1"/>
</dbReference>
<evidence type="ECO:0000256" key="3">
    <source>
        <dbReference type="SAM" id="SignalP"/>
    </source>
</evidence>
<feature type="signal peptide" evidence="3">
    <location>
        <begin position="1"/>
        <end position="18"/>
    </location>
</feature>
<feature type="coiled-coil region" evidence="1">
    <location>
        <begin position="203"/>
        <end position="230"/>
    </location>
</feature>
<name>A0AAJ5X0P1_9CAUL</name>
<gene>
    <name evidence="5" type="ORF">P0Y50_02925</name>
</gene>
<dbReference type="AlphaFoldDB" id="A0AAJ5X0P1"/>
<evidence type="ECO:0000313" key="5">
    <source>
        <dbReference type="EMBL" id="WEK40576.1"/>
    </source>
</evidence>
<dbReference type="PANTHER" id="PTHR21666">
    <property type="entry name" value="PEPTIDASE-RELATED"/>
    <property type="match status" value="1"/>
</dbReference>
<evidence type="ECO:0000256" key="2">
    <source>
        <dbReference type="SAM" id="MobiDB-lite"/>
    </source>
</evidence>
<dbReference type="Proteomes" id="UP001213664">
    <property type="component" value="Chromosome"/>
</dbReference>
<feature type="domain" description="M23ase beta-sheet core" evidence="4">
    <location>
        <begin position="269"/>
        <end position="354"/>
    </location>
</feature>
<dbReference type="PANTHER" id="PTHR21666:SF291">
    <property type="entry name" value="STAGE II SPORULATION PROTEIN Q"/>
    <property type="match status" value="1"/>
</dbReference>
<feature type="coiled-coil region" evidence="1">
    <location>
        <begin position="45"/>
        <end position="93"/>
    </location>
</feature>
<evidence type="ECO:0000256" key="1">
    <source>
        <dbReference type="SAM" id="Coils"/>
    </source>
</evidence>
<feature type="region of interest" description="Disordered" evidence="2">
    <location>
        <begin position="247"/>
        <end position="269"/>
    </location>
</feature>
<dbReference type="CDD" id="cd12797">
    <property type="entry name" value="M23_peptidase"/>
    <property type="match status" value="1"/>
</dbReference>
<feature type="chain" id="PRO_5042520002" evidence="3">
    <location>
        <begin position="19"/>
        <end position="359"/>
    </location>
</feature>
<dbReference type="Gene3D" id="2.70.70.10">
    <property type="entry name" value="Glucose Permease (Domain IIA)"/>
    <property type="match status" value="1"/>
</dbReference>
<evidence type="ECO:0000259" key="4">
    <source>
        <dbReference type="Pfam" id="PF01551"/>
    </source>
</evidence>
<reference evidence="5" key="1">
    <citation type="submission" date="2023-03" db="EMBL/GenBank/DDBJ databases">
        <title>Andean soil-derived lignocellulolytic bacterial consortium as a source of novel taxa and putative plastic-active enzymes.</title>
        <authorList>
            <person name="Diaz-Garcia L."/>
            <person name="Chuvochina M."/>
            <person name="Feuerriegel G."/>
            <person name="Bunk B."/>
            <person name="Sproer C."/>
            <person name="Streit W.R."/>
            <person name="Rodriguez L.M."/>
            <person name="Overmann J."/>
            <person name="Jimenez D.J."/>
        </authorList>
    </citation>
    <scope>NUCLEOTIDE SEQUENCE</scope>
    <source>
        <strain evidence="5">MAG 833</strain>
    </source>
</reference>